<dbReference type="Gene3D" id="2.30.130.40">
    <property type="entry name" value="LON domain-like"/>
    <property type="match status" value="1"/>
</dbReference>
<accession>A0ABN8E9G5</accession>
<keyword evidence="5" id="KW-0479">Metal-binding</keyword>
<protein>
    <recommendedName>
        <fullName evidence="4">Protein cereblon</fullName>
    </recommendedName>
    <alternativeName>
        <fullName evidence="10">Protein ohgata</fullName>
    </alternativeName>
</protein>
<dbReference type="Gene3D" id="2.170.150.20">
    <property type="entry name" value="Peptide methionine sulfoxide reductase"/>
    <property type="match status" value="1"/>
</dbReference>
<dbReference type="Pfam" id="PF03226">
    <property type="entry name" value="Yippee-Mis18"/>
    <property type="match status" value="1"/>
</dbReference>
<gene>
    <name evidence="15" type="ORF">CHILSU_LOCUS304</name>
</gene>
<dbReference type="InterPro" id="IPR034750">
    <property type="entry name" value="CULT"/>
</dbReference>
<feature type="domain" description="CULT" evidence="14">
    <location>
        <begin position="301"/>
        <end position="408"/>
    </location>
</feature>
<dbReference type="CDD" id="cd15777">
    <property type="entry name" value="CRBN_C_like"/>
    <property type="match status" value="1"/>
</dbReference>
<sequence length="414" mass="46318">MEENVDGDNDHNDPNRDENGHNNTGDVLDERPSGMDDQETDNDDDGEEQPFDITLAATHSYMGPGLEAVRGREVVEAGWCGRVVVVAHHGAVFPGETVPLLLPRADHAVTLARALTERAMFGLLCPDELGFASGYGALCEVYEASAGGERSLSVKARAVHRFRFRHMPKQPYTLHRFTGEGVEMEVEVLPELGVCPPLQHARLQSLDPRRPQLPAELRRLEASVSPWPAFVYDMFDYTRMRQTIKEYFSTFRLEAVPSDPVALSFWVASNLQLQQRDRLALLLADGALQRLALELRLIHTSGVLCCASCLTDIARREHVFAMSSDGLHSNYTNLGGFVHDVVTVSRAHNISLEGGASHEYSWFPGYTWSIALCRLCAAHVGWRFDAMKRRLRPQQFYGLCRNQVRPAPTDRSHL</sequence>
<feature type="compositionally biased region" description="Basic and acidic residues" evidence="13">
    <location>
        <begin position="8"/>
        <end position="20"/>
    </location>
</feature>
<evidence type="ECO:0000256" key="5">
    <source>
        <dbReference type="ARBA" id="ARBA00022723"/>
    </source>
</evidence>
<comment type="subunit">
    <text evidence="12">Likely a component of a DCX (DDB1-CUL4-X-box) protein ligase complex. May interact with pic/DDB1.</text>
</comment>
<dbReference type="InterPro" id="IPR003111">
    <property type="entry name" value="Lon_prtase_N"/>
</dbReference>
<keyword evidence="7" id="KW-0862">Zinc</keyword>
<dbReference type="Gene3D" id="1.20.58.1480">
    <property type="match status" value="1"/>
</dbReference>
<evidence type="ECO:0000256" key="1">
    <source>
        <dbReference type="ARBA" id="ARBA00004123"/>
    </source>
</evidence>
<reference evidence="15" key="1">
    <citation type="submission" date="2021-12" db="EMBL/GenBank/DDBJ databases">
        <authorList>
            <person name="King R."/>
        </authorList>
    </citation>
    <scope>NUCLEOTIDE SEQUENCE</scope>
</reference>
<comment type="subcellular location">
    <subcellularLocation>
        <location evidence="1">Nucleus</location>
    </subcellularLocation>
</comment>
<evidence type="ECO:0000256" key="11">
    <source>
        <dbReference type="ARBA" id="ARBA00046075"/>
    </source>
</evidence>
<comment type="pathway">
    <text evidence="2">Protein modification; protein ubiquitination.</text>
</comment>
<evidence type="ECO:0000256" key="2">
    <source>
        <dbReference type="ARBA" id="ARBA00004906"/>
    </source>
</evidence>
<evidence type="ECO:0000256" key="7">
    <source>
        <dbReference type="ARBA" id="ARBA00022833"/>
    </source>
</evidence>
<dbReference type="InterPro" id="IPR046336">
    <property type="entry name" value="Lon_prtase_N_sf"/>
</dbReference>
<dbReference type="Proteomes" id="UP001153292">
    <property type="component" value="Chromosome 1"/>
</dbReference>
<evidence type="ECO:0000256" key="3">
    <source>
        <dbReference type="ARBA" id="ARBA00005293"/>
    </source>
</evidence>
<evidence type="ECO:0000256" key="13">
    <source>
        <dbReference type="SAM" id="MobiDB-lite"/>
    </source>
</evidence>
<evidence type="ECO:0000256" key="8">
    <source>
        <dbReference type="ARBA" id="ARBA00022843"/>
    </source>
</evidence>
<feature type="compositionally biased region" description="Acidic residues" evidence="13">
    <location>
        <begin position="36"/>
        <end position="49"/>
    </location>
</feature>
<dbReference type="SUPFAM" id="SSF88697">
    <property type="entry name" value="PUA domain-like"/>
    <property type="match status" value="1"/>
</dbReference>
<keyword evidence="16" id="KW-1185">Reference proteome</keyword>
<organism evidence="15 16">
    <name type="scientific">Chilo suppressalis</name>
    <name type="common">Asiatic rice borer moth</name>
    <dbReference type="NCBI Taxonomy" id="168631"/>
    <lineage>
        <taxon>Eukaryota</taxon>
        <taxon>Metazoa</taxon>
        <taxon>Ecdysozoa</taxon>
        <taxon>Arthropoda</taxon>
        <taxon>Hexapoda</taxon>
        <taxon>Insecta</taxon>
        <taxon>Pterygota</taxon>
        <taxon>Neoptera</taxon>
        <taxon>Endopterygota</taxon>
        <taxon>Lepidoptera</taxon>
        <taxon>Glossata</taxon>
        <taxon>Ditrysia</taxon>
        <taxon>Pyraloidea</taxon>
        <taxon>Crambidae</taxon>
        <taxon>Crambinae</taxon>
        <taxon>Chilo</taxon>
    </lineage>
</organism>
<dbReference type="InterPro" id="IPR015947">
    <property type="entry name" value="PUA-like_sf"/>
</dbReference>
<evidence type="ECO:0000256" key="9">
    <source>
        <dbReference type="ARBA" id="ARBA00023242"/>
    </source>
</evidence>
<evidence type="ECO:0000313" key="16">
    <source>
        <dbReference type="Proteomes" id="UP001153292"/>
    </source>
</evidence>
<evidence type="ECO:0000256" key="4">
    <source>
        <dbReference type="ARBA" id="ARBA00014394"/>
    </source>
</evidence>
<dbReference type="SMART" id="SM00464">
    <property type="entry name" value="LON"/>
    <property type="match status" value="1"/>
</dbReference>
<dbReference type="PROSITE" id="PS51788">
    <property type="entry name" value="CULT"/>
    <property type="match status" value="1"/>
</dbReference>
<comment type="similarity">
    <text evidence="3">Belongs to the CRBN family.</text>
</comment>
<dbReference type="EMBL" id="OU963894">
    <property type="protein sequence ID" value="CAH0663825.1"/>
    <property type="molecule type" value="Genomic_DNA"/>
</dbReference>
<evidence type="ECO:0000313" key="15">
    <source>
        <dbReference type="EMBL" id="CAH0663825.1"/>
    </source>
</evidence>
<evidence type="ECO:0000256" key="6">
    <source>
        <dbReference type="ARBA" id="ARBA00022786"/>
    </source>
</evidence>
<dbReference type="Pfam" id="PF02190">
    <property type="entry name" value="LON_substr_bdg"/>
    <property type="match status" value="1"/>
</dbReference>
<keyword evidence="8" id="KW-0832">Ubl conjugation</keyword>
<evidence type="ECO:0000256" key="12">
    <source>
        <dbReference type="ARBA" id="ARBA00046796"/>
    </source>
</evidence>
<evidence type="ECO:0000259" key="14">
    <source>
        <dbReference type="PROSITE" id="PS51788"/>
    </source>
</evidence>
<proteinExistence type="inferred from homology"/>
<keyword evidence="9" id="KW-0539">Nucleus</keyword>
<evidence type="ECO:0000256" key="10">
    <source>
        <dbReference type="ARBA" id="ARBA00030079"/>
    </source>
</evidence>
<dbReference type="InterPro" id="IPR004910">
    <property type="entry name" value="Yippee/Mis18/Cereblon"/>
</dbReference>
<name>A0ABN8E9G5_CHISP</name>
<keyword evidence="6" id="KW-0833">Ubl conjugation pathway</keyword>
<feature type="region of interest" description="Disordered" evidence="13">
    <location>
        <begin position="1"/>
        <end position="49"/>
    </location>
</feature>
<comment type="function">
    <text evidence="11">Substrate recognition component of a DCX (DDB1-CUL4-X-box) E3 protein ligase complex that mediates the ubiquitination and subsequent proteasomal degradation of target proteins. Has an essential role in mediating growth by negatively regulating insulin signaling. It also has a role in maintaining presynaptic function in the neuromuscular junction synapses of third-instar larvae.</text>
</comment>